<proteinExistence type="predicted"/>
<protein>
    <submittedName>
        <fullName evidence="1">Uncharacterized protein</fullName>
    </submittedName>
</protein>
<dbReference type="EMBL" id="JAQQWN010000009">
    <property type="protein sequence ID" value="KAK8065580.1"/>
    <property type="molecule type" value="Genomic_DNA"/>
</dbReference>
<dbReference type="GeneID" id="92049701"/>
<evidence type="ECO:0000313" key="2">
    <source>
        <dbReference type="Proteomes" id="UP001433268"/>
    </source>
</evidence>
<dbReference type="PANTHER" id="PTHR36847:SF1">
    <property type="entry name" value="AMIDOLIGASE ENZYME"/>
    <property type="match status" value="1"/>
</dbReference>
<comment type="caution">
    <text evidence="1">The sequence shown here is derived from an EMBL/GenBank/DDBJ whole genome shotgun (WGS) entry which is preliminary data.</text>
</comment>
<sequence length="499" mass="56133">MQLANIHIANLDRDRTPYEECFPWRPLCDEARISRGEKSRTTGATESLASLEDLTRLFDASTVAATPHECVPIVRPIQAEGQVDRPEDLSVAVEFKFLVPYRPHGVAETDECRRHPPVATADIISNATTVTDADRRRLQDHAFRAIAATIRACDGQNAISSHEMQQMPQSQPLSAYWATHWLVKRSNSAEPSAAHPHYGDWLWVPVEINSPKLSWTDRAGTSETIRAVLRALHAGHRIETNYSCEVHVHVGRRDGCRLSLPSLQRLAVLCWLAEPVLRGVKDPRSPNFVHKYTWSSPLRERSRLAGELCSKQHLHFAEHRQQEQQQHRRTSELRAICRILASRSHVELGLLMTGEGRPYRRLGFNFHSLIKETLDEADRTELETVECRFLEGTMAEDVILGWLQIFGSLVQSALASAPRQEYAEVQPDLMLPPLLGLLEQTCGSQTTTTDTFVHLMEDLGVDRSSSAPVLAIIHRARRMSTGAESLLVVGDNSLRSHIH</sequence>
<dbReference type="InterPro" id="IPR022025">
    <property type="entry name" value="Amidoligase_2"/>
</dbReference>
<keyword evidence="2" id="KW-1185">Reference proteome</keyword>
<dbReference type="Pfam" id="PF12224">
    <property type="entry name" value="Amidoligase_2"/>
    <property type="match status" value="1"/>
</dbReference>
<dbReference type="RefSeq" id="XP_066662333.1">
    <property type="nucleotide sequence ID" value="XM_066816641.1"/>
</dbReference>
<accession>A0ABR1V324</accession>
<gene>
    <name evidence="1" type="ORF">PG997_012327</name>
</gene>
<dbReference type="PANTHER" id="PTHR36847">
    <property type="entry name" value="AMIDOLIGASE ENZYME"/>
    <property type="match status" value="1"/>
</dbReference>
<evidence type="ECO:0000313" key="1">
    <source>
        <dbReference type="EMBL" id="KAK8065580.1"/>
    </source>
</evidence>
<dbReference type="Proteomes" id="UP001433268">
    <property type="component" value="Unassembled WGS sequence"/>
</dbReference>
<organism evidence="1 2">
    <name type="scientific">Apiospora hydei</name>
    <dbReference type="NCBI Taxonomy" id="1337664"/>
    <lineage>
        <taxon>Eukaryota</taxon>
        <taxon>Fungi</taxon>
        <taxon>Dikarya</taxon>
        <taxon>Ascomycota</taxon>
        <taxon>Pezizomycotina</taxon>
        <taxon>Sordariomycetes</taxon>
        <taxon>Xylariomycetidae</taxon>
        <taxon>Amphisphaeriales</taxon>
        <taxon>Apiosporaceae</taxon>
        <taxon>Apiospora</taxon>
    </lineage>
</organism>
<reference evidence="1 2" key="1">
    <citation type="submission" date="2023-01" db="EMBL/GenBank/DDBJ databases">
        <title>Analysis of 21 Apiospora genomes using comparative genomics revels a genus with tremendous synthesis potential of carbohydrate active enzymes and secondary metabolites.</title>
        <authorList>
            <person name="Sorensen T."/>
        </authorList>
    </citation>
    <scope>NUCLEOTIDE SEQUENCE [LARGE SCALE GENOMIC DNA]</scope>
    <source>
        <strain evidence="1 2">CBS 114990</strain>
    </source>
</reference>
<name>A0ABR1V324_9PEZI</name>